<dbReference type="GO" id="GO:0005886">
    <property type="term" value="C:plasma membrane"/>
    <property type="evidence" value="ECO:0007669"/>
    <property type="project" value="UniProtKB-SubCell"/>
</dbReference>
<feature type="coiled-coil region" evidence="10">
    <location>
        <begin position="288"/>
        <end position="315"/>
    </location>
</feature>
<dbReference type="GO" id="GO:0015031">
    <property type="term" value="P:protein transport"/>
    <property type="evidence" value="ECO:0007669"/>
    <property type="project" value="InterPro"/>
</dbReference>
<keyword evidence="5 9" id="KW-0997">Cell inner membrane</keyword>
<keyword evidence="4 9" id="KW-1003">Cell membrane</keyword>
<keyword evidence="6" id="KW-0812">Transmembrane</keyword>
<organism evidence="12 13">
    <name type="scientific">Falsiroseomonas stagni DSM 19981</name>
    <dbReference type="NCBI Taxonomy" id="1123062"/>
    <lineage>
        <taxon>Bacteria</taxon>
        <taxon>Pseudomonadati</taxon>
        <taxon>Pseudomonadota</taxon>
        <taxon>Alphaproteobacteria</taxon>
        <taxon>Acetobacterales</taxon>
        <taxon>Roseomonadaceae</taxon>
        <taxon>Falsiroseomonas</taxon>
    </lineage>
</organism>
<gene>
    <name evidence="12" type="ORF">SAMN02745775_1015</name>
</gene>
<evidence type="ECO:0000256" key="2">
    <source>
        <dbReference type="ARBA" id="ARBA00009477"/>
    </source>
</evidence>
<keyword evidence="13" id="KW-1185">Reference proteome</keyword>
<evidence type="ECO:0000256" key="3">
    <source>
        <dbReference type="ARBA" id="ARBA00022448"/>
    </source>
</evidence>
<dbReference type="Gene3D" id="2.40.30.170">
    <property type="match status" value="1"/>
</dbReference>
<keyword evidence="10" id="KW-0175">Coiled coil</keyword>
<dbReference type="EMBL" id="FOSQ01000001">
    <property type="protein sequence ID" value="SFK14970.1"/>
    <property type="molecule type" value="Genomic_DNA"/>
</dbReference>
<dbReference type="OrthoDB" id="9810980at2"/>
<evidence type="ECO:0000256" key="8">
    <source>
        <dbReference type="ARBA" id="ARBA00023136"/>
    </source>
</evidence>
<comment type="subcellular location">
    <subcellularLocation>
        <location evidence="1 9">Cell inner membrane</location>
        <topology evidence="1 9">Single-pass membrane protein</topology>
    </subcellularLocation>
</comment>
<keyword evidence="3 9" id="KW-0813">Transport</keyword>
<sequence>MAAADTAPALAPAAPPAAAPVALARIGSSRRVRGKPPRLAPEAIEFQDDLDRLIEEPPPPSLRFWPWVLAALLGGLVTLASVAEVDVVVTGSGRLAADAPPLVVQPMERAVIQEIRVRPGQVVVQGQILALMDPTFAEADRLSLVAQRRSLAAQMERVEAELAGQPTPMPLTADGTLQSLLLAQRASLYAARMAGYAADIRALESSIAALRDGDAIRAEQTAIAAEVESMRGRLLASQVGSRLNALAARSDRLRAEQDQRQARHRAEELTGVLAAKKAERDAFRDDWRRQLLEELVRLRGELQRTEDQLAKAERLAAMSVLVAPEDGVVLDIARRSAGSVLREAEALVTLVPINAPLVAEITLRSSDIGRLRGEDPTVVKVDAFPFQRNGVLQGRLQSLAPDSQPREGEAPGPPVHRARITFDTPSLPDAPPGSRLIPGMTVTAEIQVGARRVIAFFIEPLLRGFRESIREP</sequence>
<dbReference type="InterPro" id="IPR058982">
    <property type="entry name" value="Beta-barrel_AprE"/>
</dbReference>
<evidence type="ECO:0000256" key="7">
    <source>
        <dbReference type="ARBA" id="ARBA00022989"/>
    </source>
</evidence>
<evidence type="ECO:0000313" key="13">
    <source>
        <dbReference type="Proteomes" id="UP000199473"/>
    </source>
</evidence>
<dbReference type="Pfam" id="PF26002">
    <property type="entry name" value="Beta-barrel_AprE"/>
    <property type="match status" value="1"/>
</dbReference>
<dbReference type="STRING" id="1123062.SAMN02745775_1015"/>
<dbReference type="InterPro" id="IPR010129">
    <property type="entry name" value="T1SS_HlyD"/>
</dbReference>
<evidence type="ECO:0000256" key="4">
    <source>
        <dbReference type="ARBA" id="ARBA00022475"/>
    </source>
</evidence>
<evidence type="ECO:0000256" key="10">
    <source>
        <dbReference type="SAM" id="Coils"/>
    </source>
</evidence>
<keyword evidence="7" id="KW-1133">Transmembrane helix</keyword>
<evidence type="ECO:0000259" key="11">
    <source>
        <dbReference type="Pfam" id="PF26002"/>
    </source>
</evidence>
<evidence type="ECO:0000313" key="12">
    <source>
        <dbReference type="EMBL" id="SFK14970.1"/>
    </source>
</evidence>
<name>A0A1I3X5X7_9PROT</name>
<comment type="similarity">
    <text evidence="2 9">Belongs to the membrane fusion protein (MFP) (TC 8.A.1) family.</text>
</comment>
<dbReference type="InterPro" id="IPR050739">
    <property type="entry name" value="MFP"/>
</dbReference>
<reference evidence="12 13" key="1">
    <citation type="submission" date="2016-10" db="EMBL/GenBank/DDBJ databases">
        <authorList>
            <person name="de Groot N.N."/>
        </authorList>
    </citation>
    <scope>NUCLEOTIDE SEQUENCE [LARGE SCALE GENOMIC DNA]</scope>
    <source>
        <strain evidence="12 13">DSM 19981</strain>
    </source>
</reference>
<dbReference type="Proteomes" id="UP000199473">
    <property type="component" value="Unassembled WGS sequence"/>
</dbReference>
<dbReference type="PANTHER" id="PTHR30386">
    <property type="entry name" value="MEMBRANE FUSION SUBUNIT OF EMRAB-TOLC MULTIDRUG EFFLUX PUMP"/>
    <property type="match status" value="1"/>
</dbReference>
<accession>A0A1I3X5X7</accession>
<evidence type="ECO:0000256" key="5">
    <source>
        <dbReference type="ARBA" id="ARBA00022519"/>
    </source>
</evidence>
<evidence type="ECO:0000256" key="9">
    <source>
        <dbReference type="RuleBase" id="RU365093"/>
    </source>
</evidence>
<dbReference type="AlphaFoldDB" id="A0A1I3X5X7"/>
<feature type="domain" description="AprE-like beta-barrel" evidence="11">
    <location>
        <begin position="357"/>
        <end position="449"/>
    </location>
</feature>
<evidence type="ECO:0000256" key="1">
    <source>
        <dbReference type="ARBA" id="ARBA00004377"/>
    </source>
</evidence>
<keyword evidence="8" id="KW-0472">Membrane</keyword>
<evidence type="ECO:0000256" key="6">
    <source>
        <dbReference type="ARBA" id="ARBA00022692"/>
    </source>
</evidence>
<proteinExistence type="inferred from homology"/>
<dbReference type="PRINTS" id="PR01490">
    <property type="entry name" value="RTXTOXIND"/>
</dbReference>
<dbReference type="PANTHER" id="PTHR30386:SF26">
    <property type="entry name" value="TRANSPORT PROTEIN COMB"/>
    <property type="match status" value="1"/>
</dbReference>
<protein>
    <recommendedName>
        <fullName evidence="9">Membrane fusion protein (MFP) family protein</fullName>
    </recommendedName>
</protein>
<dbReference type="NCBIfam" id="TIGR01843">
    <property type="entry name" value="type_I_hlyD"/>
    <property type="match status" value="1"/>
</dbReference>